<dbReference type="Gene3D" id="3.90.700.10">
    <property type="entry name" value="Succinate dehydrogenase/fumarate reductase flavoprotein, catalytic domain"/>
    <property type="match status" value="1"/>
</dbReference>
<evidence type="ECO:0000313" key="4">
    <source>
        <dbReference type="EMBL" id="SEQ86826.1"/>
    </source>
</evidence>
<sequence>MSDRNISRRNLLAASGAIGAIAASGTLGQAVAGAAPRVDADVIVIGHGLAGLVATSELAAAGRKVLLLDQEPEASLGGQAFWSLGGLFFVNSQEQRTAGIKDSLELARADWFNTAGFDRGVNDPLGEDYWAAKWAEAYLNFAAGEKRDWLYGLGVRWVPIVGWAERGGQLADGPGNSVPRFHMTLGTGPGVMEPFEKKTREAVRDGKVTFKFRHQVDGLITSNGAVTGVRGSVLEASSAARGTPSSRKKIGDFELYAPMVVVTSGGIGANKDLVRRNWPARLGPAPQRLVTGVPAHVDGRMLAITELAGGRLVNRDRMWHYTEGMINHTPIWPDHGIRVLAAPSSLWLDARGKRFPNPGIPSLDTLGTLELIGKSGYDYSWFVLNKKIIDKEFVLSGSEQNPEITAKNLIAYLAMRLLNSTPPPVKAFMDKGVDFVIKNNLPDLVAGMNALTGQNLIDLDDLRRQITIRDQQTDNPFSKDVQVMGIRNSLAYSGDSLARTAGLHKLLDAGSGPLIAIRMNILTRKTLGGLQTDLQGRVLGANAQPIRGLYAAGEVAGFGGGGVHGYRALEGTFLGGCLFSGRAAGRAAAAESA</sequence>
<dbReference type="Gene3D" id="3.50.50.60">
    <property type="entry name" value="FAD/NAD(P)-binding domain"/>
    <property type="match status" value="1"/>
</dbReference>
<dbReference type="PROSITE" id="PS51318">
    <property type="entry name" value="TAT"/>
    <property type="match status" value="1"/>
</dbReference>
<dbReference type="RefSeq" id="WP_090064826.1">
    <property type="nucleotide sequence ID" value="NZ_FOFT01000003.1"/>
</dbReference>
<dbReference type="GO" id="GO:0033765">
    <property type="term" value="F:steroid dehydrogenase activity, acting on the CH-CH group of donors"/>
    <property type="evidence" value="ECO:0007669"/>
    <property type="project" value="UniProtKB-ARBA"/>
</dbReference>
<dbReference type="Pfam" id="PF00890">
    <property type="entry name" value="FAD_binding_2"/>
    <property type="match status" value="1"/>
</dbReference>
<reference evidence="5" key="1">
    <citation type="submission" date="2016-10" db="EMBL/GenBank/DDBJ databases">
        <authorList>
            <person name="Varghese N."/>
            <person name="Submissions S."/>
        </authorList>
    </citation>
    <scope>NUCLEOTIDE SEQUENCE [LARGE SCALE GENOMIC DNA]</scope>
    <source>
        <strain evidence="5">CGMCC 4.578</strain>
    </source>
</reference>
<feature type="domain" description="FAD-dependent oxidoreductase 2 FAD-binding" evidence="3">
    <location>
        <begin position="41"/>
        <end position="574"/>
    </location>
</feature>
<dbReference type="SUPFAM" id="SSF51905">
    <property type="entry name" value="FAD/NAD(P)-binding domain"/>
    <property type="match status" value="1"/>
</dbReference>
<dbReference type="PANTHER" id="PTHR43260">
    <property type="entry name" value="3-KETOSTEROID-DELTA-1-DEHYDROGENASE"/>
    <property type="match status" value="1"/>
</dbReference>
<dbReference type="AlphaFoldDB" id="A0A1H9JJ17"/>
<accession>A0A1H9JJ17</accession>
<dbReference type="PANTHER" id="PTHR43260:SF1">
    <property type="entry name" value="KSDD-LIKE STEROID DEHYDROGENASE RV0785"/>
    <property type="match status" value="1"/>
</dbReference>
<name>A0A1H9JJ17_9PSEU</name>
<organism evidence="4 5">
    <name type="scientific">Lentzea flaviverrucosa</name>
    <dbReference type="NCBI Taxonomy" id="200379"/>
    <lineage>
        <taxon>Bacteria</taxon>
        <taxon>Bacillati</taxon>
        <taxon>Actinomycetota</taxon>
        <taxon>Actinomycetes</taxon>
        <taxon>Pseudonocardiales</taxon>
        <taxon>Pseudonocardiaceae</taxon>
        <taxon>Lentzea</taxon>
    </lineage>
</organism>
<protein>
    <recommendedName>
        <fullName evidence="3">FAD-dependent oxidoreductase 2 FAD-binding domain-containing protein</fullName>
    </recommendedName>
</protein>
<evidence type="ECO:0000256" key="2">
    <source>
        <dbReference type="ARBA" id="ARBA00023002"/>
    </source>
</evidence>
<dbReference type="Proteomes" id="UP000199028">
    <property type="component" value="Unassembled WGS sequence"/>
</dbReference>
<keyword evidence="5" id="KW-1185">Reference proteome</keyword>
<dbReference type="EMBL" id="FOFT01000003">
    <property type="protein sequence ID" value="SEQ86826.1"/>
    <property type="molecule type" value="Genomic_DNA"/>
</dbReference>
<dbReference type="InterPro" id="IPR027477">
    <property type="entry name" value="Succ_DH/fumarate_Rdtase_cat_sf"/>
</dbReference>
<proteinExistence type="predicted"/>
<keyword evidence="2" id="KW-0560">Oxidoreductase</keyword>
<evidence type="ECO:0000313" key="5">
    <source>
        <dbReference type="Proteomes" id="UP000199028"/>
    </source>
</evidence>
<evidence type="ECO:0000259" key="3">
    <source>
        <dbReference type="Pfam" id="PF00890"/>
    </source>
</evidence>
<dbReference type="NCBIfam" id="NF009472">
    <property type="entry name" value="PRK12834.1"/>
    <property type="match status" value="1"/>
</dbReference>
<dbReference type="InterPro" id="IPR003953">
    <property type="entry name" value="FAD-dep_OxRdtase_2_FAD-bd"/>
</dbReference>
<dbReference type="InterPro" id="IPR006311">
    <property type="entry name" value="TAT_signal"/>
</dbReference>
<dbReference type="InterPro" id="IPR014614">
    <property type="entry name" value="KsdD_DH"/>
</dbReference>
<evidence type="ECO:0000256" key="1">
    <source>
        <dbReference type="ARBA" id="ARBA00022630"/>
    </source>
</evidence>
<keyword evidence="1" id="KW-0285">Flavoprotein</keyword>
<dbReference type="OrthoDB" id="9813348at2"/>
<gene>
    <name evidence="4" type="ORF">SAMN05216195_103262</name>
</gene>
<dbReference type="PIRSF" id="PIRSF036654">
    <property type="entry name" value="UCP036654"/>
    <property type="match status" value="1"/>
</dbReference>
<dbReference type="InterPro" id="IPR036188">
    <property type="entry name" value="FAD/NAD-bd_sf"/>
</dbReference>